<comment type="caution">
    <text evidence="1">The sequence shown here is derived from an EMBL/GenBank/DDBJ whole genome shotgun (WGS) entry which is preliminary data.</text>
</comment>
<gene>
    <name evidence="1" type="ORF">ERUC_LOCUS6791</name>
</gene>
<protein>
    <submittedName>
        <fullName evidence="1">Uncharacterized protein</fullName>
    </submittedName>
</protein>
<name>A0ABC8J551_ERUVS</name>
<sequence length="112" mass="13101">MITAVIFWENDTLQKSICYMSDIDEDNRMKREIHSGEVSAKSCGKPCSKSKYNSKHCKYHLIPTEFDCSLYQQADRDSNLITNGVIFHGENSPRNYSEVYRCRQVLLIRERD</sequence>
<accession>A0ABC8J551</accession>
<dbReference type="AlphaFoldDB" id="A0ABC8J551"/>
<evidence type="ECO:0000313" key="1">
    <source>
        <dbReference type="EMBL" id="CAH8313367.1"/>
    </source>
</evidence>
<evidence type="ECO:0000313" key="2">
    <source>
        <dbReference type="Proteomes" id="UP001642260"/>
    </source>
</evidence>
<organism evidence="1 2">
    <name type="scientific">Eruca vesicaria subsp. sativa</name>
    <name type="common">Garden rocket</name>
    <name type="synonym">Eruca sativa</name>
    <dbReference type="NCBI Taxonomy" id="29727"/>
    <lineage>
        <taxon>Eukaryota</taxon>
        <taxon>Viridiplantae</taxon>
        <taxon>Streptophyta</taxon>
        <taxon>Embryophyta</taxon>
        <taxon>Tracheophyta</taxon>
        <taxon>Spermatophyta</taxon>
        <taxon>Magnoliopsida</taxon>
        <taxon>eudicotyledons</taxon>
        <taxon>Gunneridae</taxon>
        <taxon>Pentapetalae</taxon>
        <taxon>rosids</taxon>
        <taxon>malvids</taxon>
        <taxon>Brassicales</taxon>
        <taxon>Brassicaceae</taxon>
        <taxon>Brassiceae</taxon>
        <taxon>Eruca</taxon>
    </lineage>
</organism>
<keyword evidence="2" id="KW-1185">Reference proteome</keyword>
<dbReference type="Proteomes" id="UP001642260">
    <property type="component" value="Unassembled WGS sequence"/>
</dbReference>
<dbReference type="EMBL" id="CAKOAT010078488">
    <property type="protein sequence ID" value="CAH8313367.1"/>
    <property type="molecule type" value="Genomic_DNA"/>
</dbReference>
<reference evidence="1 2" key="1">
    <citation type="submission" date="2022-03" db="EMBL/GenBank/DDBJ databases">
        <authorList>
            <person name="Macdonald S."/>
            <person name="Ahmed S."/>
            <person name="Newling K."/>
        </authorList>
    </citation>
    <scope>NUCLEOTIDE SEQUENCE [LARGE SCALE GENOMIC DNA]</scope>
</reference>
<proteinExistence type="predicted"/>